<keyword evidence="2" id="KW-1185">Reference proteome</keyword>
<organism evidence="1 2">
    <name type="scientific">Sphingomonas hankookensis</name>
    <dbReference type="NCBI Taxonomy" id="563996"/>
    <lineage>
        <taxon>Bacteria</taxon>
        <taxon>Pseudomonadati</taxon>
        <taxon>Pseudomonadota</taxon>
        <taxon>Alphaproteobacteria</taxon>
        <taxon>Sphingomonadales</taxon>
        <taxon>Sphingomonadaceae</taxon>
        <taxon>Sphingomonas</taxon>
    </lineage>
</organism>
<protein>
    <submittedName>
        <fullName evidence="1">Uncharacterized protein</fullName>
    </submittedName>
</protein>
<proteinExistence type="predicted"/>
<evidence type="ECO:0000313" key="2">
    <source>
        <dbReference type="Proteomes" id="UP000076609"/>
    </source>
</evidence>
<sequence length="266" mass="27900">MAMILAAPAVAQTAPAQTLSAEERAALDRTTERGRLLAAYDRVAWLGTDDVQRRLPDWRQKLGGWIVEGPATAPILTFHDRSQPPRALYTARLVGGKLADAKLVPADAAALSPSQLSLIAARDSAAKAMGAAALRPCGPAFNTVVVPPATASDVTAVYFLSAQTKADDMPIGGHYRVDVAPDGRATAPHAFSKGCMTLPPPSAKQRVVGGVVSTLTGPLPNEAHSFVVEAYQRRLFVITPLSGNRMFALKPGAPAVLIPSPATKAR</sequence>
<name>A0ABR5YEF3_9SPHN</name>
<evidence type="ECO:0000313" key="1">
    <source>
        <dbReference type="EMBL" id="KZE16301.1"/>
    </source>
</evidence>
<accession>A0ABR5YEF3</accession>
<reference evidence="2" key="1">
    <citation type="submission" date="2016-01" db="EMBL/GenBank/DDBJ databases">
        <title>Draft genome of Chromobacterium sp. F49.</title>
        <authorList>
            <person name="Hong K.W."/>
        </authorList>
    </citation>
    <scope>NUCLEOTIDE SEQUENCE [LARGE SCALE GENOMIC DNA]</scope>
    <source>
        <strain evidence="2">CN3</strain>
    </source>
</reference>
<dbReference type="EMBL" id="LQQO01000008">
    <property type="protein sequence ID" value="KZE16301.1"/>
    <property type="molecule type" value="Genomic_DNA"/>
</dbReference>
<comment type="caution">
    <text evidence="1">The sequence shown here is derived from an EMBL/GenBank/DDBJ whole genome shotgun (WGS) entry which is preliminary data.</text>
</comment>
<dbReference type="Proteomes" id="UP000076609">
    <property type="component" value="Unassembled WGS sequence"/>
</dbReference>
<gene>
    <name evidence="1" type="ORF">AVT10_12455</name>
</gene>